<keyword evidence="1" id="KW-0614">Plasmid</keyword>
<reference evidence="1 2" key="1">
    <citation type="submission" date="2016-11" db="EMBL/GenBank/DDBJ databases">
        <title>Rhizobium leguminosarum bv. viciae strain Vaf12 isolated from Vavilovia formosa root nodules from Russia, Dagestan.</title>
        <authorList>
            <person name="Kimeklis A."/>
        </authorList>
    </citation>
    <scope>NUCLEOTIDE SEQUENCE [LARGE SCALE GENOMIC DNA]</scope>
    <source>
        <strain evidence="1 2">Vaf-108</strain>
        <plasmid evidence="2">Plasmid unnamed3 sequence</plasmid>
    </source>
</reference>
<evidence type="ECO:0000313" key="1">
    <source>
        <dbReference type="EMBL" id="API56797.1"/>
    </source>
</evidence>
<dbReference type="Proteomes" id="UP000183050">
    <property type="component" value="Plasmid unnamed3"/>
</dbReference>
<dbReference type="EMBL" id="CP018231">
    <property type="protein sequence ID" value="API56797.1"/>
    <property type="molecule type" value="Genomic_DNA"/>
</dbReference>
<accession>A0A1L3ZMM4</accession>
<evidence type="ECO:0000313" key="2">
    <source>
        <dbReference type="Proteomes" id="UP000183050"/>
    </source>
</evidence>
<dbReference type="AlphaFoldDB" id="A0A1L3ZMM4"/>
<organism evidence="1 2">
    <name type="scientific">Rhizobium leguminosarum</name>
    <dbReference type="NCBI Taxonomy" id="384"/>
    <lineage>
        <taxon>Bacteria</taxon>
        <taxon>Pseudomonadati</taxon>
        <taxon>Pseudomonadota</taxon>
        <taxon>Alphaproteobacteria</taxon>
        <taxon>Hyphomicrobiales</taxon>
        <taxon>Rhizobiaceae</taxon>
        <taxon>Rhizobium/Agrobacterium group</taxon>
        <taxon>Rhizobium</taxon>
    </lineage>
</organism>
<sequence length="84" mass="9193">MSEVDARLRVLTENKRQYLAHSDLGRAIASVPGDAATALSHPLFDPELMPAHLKAALPSSLALLTDANVRHRYNEEFVASELGR</sequence>
<protein>
    <submittedName>
        <fullName evidence="1">Uncharacterized protein</fullName>
    </submittedName>
</protein>
<proteinExistence type="predicted"/>
<gene>
    <name evidence="1" type="ORF">BMW22_35910</name>
</gene>
<geneLocation type="plasmid" evidence="2">
    <name>unnamed3 sequence</name>
</geneLocation>
<name>A0A1L3ZMM4_RHILE</name>
<dbReference type="RefSeq" id="WP_072642120.1">
    <property type="nucleotide sequence ID" value="NZ_CP018231.1"/>
</dbReference>